<reference evidence="5 6" key="1">
    <citation type="submission" date="2016-10" db="EMBL/GenBank/DDBJ databases">
        <authorList>
            <person name="de Groot N.N."/>
        </authorList>
    </citation>
    <scope>NUCLEOTIDE SEQUENCE [LARGE SCALE GENOMIC DNA]</scope>
    <source>
        <strain evidence="5 6">DSM 1736</strain>
    </source>
</reference>
<dbReference type="InterPro" id="IPR000794">
    <property type="entry name" value="Beta-ketoacyl_synthase"/>
</dbReference>
<dbReference type="CDD" id="cd00834">
    <property type="entry name" value="KAS_I_II"/>
    <property type="match status" value="1"/>
</dbReference>
<protein>
    <submittedName>
        <fullName evidence="5">3-oxoacyl-[acyl-carrier-protein] synthase II</fullName>
    </submittedName>
</protein>
<evidence type="ECO:0000256" key="1">
    <source>
        <dbReference type="ARBA" id="ARBA00008467"/>
    </source>
</evidence>
<evidence type="ECO:0000313" key="5">
    <source>
        <dbReference type="EMBL" id="SDL92203.1"/>
    </source>
</evidence>
<dbReference type="GO" id="GO:0005829">
    <property type="term" value="C:cytosol"/>
    <property type="evidence" value="ECO:0007669"/>
    <property type="project" value="TreeGrafter"/>
</dbReference>
<sequence>MKKRVAENKRVVITGVGIISPIGIGKEVFWKNCVRGKSGVKGIEQFPVEQFKSKICAAVEDFEPREFKLKENQLARLDRYAQFALAAAKMAIQDSKLDRNELDCRRAGVSIANAITGTTSMEQEFLKRTEQCTEAFDVAWTSKALYQAFTYSTASLEVAAEFKLRGACPTLPTGCAAGLDAIGFSFDLIRSGYADVMITGAAEAPLCPVTLAAFDILGAVSAKRNSTPEKASRPFDKERDGFVLGEGGGILVLEEREHAIKRRAPILAEIYGYGSTCNAYHMTELLPDGEDLARALEIALADAGVRPEQIDYINSHGSSTPQNDVNGTAAYKAVLGKRAYEVPVSSLKSMHGHALAAASAMEVVACVQSLVNKEIHPTINYEYPDSRCDLNYVPNQSVKPKNLNLILKDASGFSGIHSALVLGTEAPRGGLQ</sequence>
<dbReference type="FunFam" id="3.40.47.10:FF:000018">
    <property type="entry name" value="3-oxoacyl-[acyl-carrier-protein] synthase 2"/>
    <property type="match status" value="1"/>
</dbReference>
<dbReference type="RefSeq" id="WP_092069528.1">
    <property type="nucleotide sequence ID" value="NZ_FNHB01000001.1"/>
</dbReference>
<dbReference type="InterPro" id="IPR014031">
    <property type="entry name" value="Ketoacyl_synth_C"/>
</dbReference>
<dbReference type="Pfam" id="PF02801">
    <property type="entry name" value="Ketoacyl-synt_C"/>
    <property type="match status" value="1"/>
</dbReference>
<dbReference type="SUPFAM" id="SSF53901">
    <property type="entry name" value="Thiolase-like"/>
    <property type="match status" value="2"/>
</dbReference>
<dbReference type="InterPro" id="IPR020841">
    <property type="entry name" value="PKS_Beta-ketoAc_synthase_dom"/>
</dbReference>
<organism evidence="5 6">
    <name type="scientific">Dendrosporobacter quercicolus</name>
    <dbReference type="NCBI Taxonomy" id="146817"/>
    <lineage>
        <taxon>Bacteria</taxon>
        <taxon>Bacillati</taxon>
        <taxon>Bacillota</taxon>
        <taxon>Negativicutes</taxon>
        <taxon>Selenomonadales</taxon>
        <taxon>Sporomusaceae</taxon>
        <taxon>Dendrosporobacter</taxon>
    </lineage>
</organism>
<evidence type="ECO:0000256" key="3">
    <source>
        <dbReference type="RuleBase" id="RU003694"/>
    </source>
</evidence>
<dbReference type="PANTHER" id="PTHR11712">
    <property type="entry name" value="POLYKETIDE SYNTHASE-RELATED"/>
    <property type="match status" value="1"/>
</dbReference>
<dbReference type="EMBL" id="FNHB01000001">
    <property type="protein sequence ID" value="SDL92203.1"/>
    <property type="molecule type" value="Genomic_DNA"/>
</dbReference>
<dbReference type="Pfam" id="PF00109">
    <property type="entry name" value="ketoacyl-synt"/>
    <property type="match status" value="1"/>
</dbReference>
<dbReference type="InterPro" id="IPR014030">
    <property type="entry name" value="Ketoacyl_synth_N"/>
</dbReference>
<keyword evidence="6" id="KW-1185">Reference proteome</keyword>
<dbReference type="Proteomes" id="UP000214880">
    <property type="component" value="Unassembled WGS sequence"/>
</dbReference>
<dbReference type="InterPro" id="IPR016039">
    <property type="entry name" value="Thiolase-like"/>
</dbReference>
<name>A0A1G9P0X0_9FIRM</name>
<dbReference type="NCBIfam" id="NF005589">
    <property type="entry name" value="PRK07314.1"/>
    <property type="match status" value="1"/>
</dbReference>
<accession>A0A1G9P0X0</accession>
<evidence type="ECO:0000256" key="2">
    <source>
        <dbReference type="ARBA" id="ARBA00022679"/>
    </source>
</evidence>
<dbReference type="SMART" id="SM00825">
    <property type="entry name" value="PKS_KS"/>
    <property type="match status" value="1"/>
</dbReference>
<proteinExistence type="inferred from homology"/>
<dbReference type="Gene3D" id="3.40.47.10">
    <property type="match status" value="1"/>
</dbReference>
<comment type="similarity">
    <text evidence="1 3">Belongs to the thiolase-like superfamily. Beta-ketoacyl-ACP synthases family.</text>
</comment>
<dbReference type="GO" id="GO:0004315">
    <property type="term" value="F:3-oxoacyl-[acyl-carrier-protein] synthase activity"/>
    <property type="evidence" value="ECO:0007669"/>
    <property type="project" value="TreeGrafter"/>
</dbReference>
<keyword evidence="2 3" id="KW-0808">Transferase</keyword>
<dbReference type="PROSITE" id="PS52004">
    <property type="entry name" value="KS3_2"/>
    <property type="match status" value="1"/>
</dbReference>
<dbReference type="PANTHER" id="PTHR11712:SF336">
    <property type="entry name" value="3-OXOACYL-[ACYL-CARRIER-PROTEIN] SYNTHASE, MITOCHONDRIAL"/>
    <property type="match status" value="1"/>
</dbReference>
<feature type="domain" description="Ketosynthase family 3 (KS3)" evidence="4">
    <location>
        <begin position="8"/>
        <end position="424"/>
    </location>
</feature>
<dbReference type="GO" id="GO:0006633">
    <property type="term" value="P:fatty acid biosynthetic process"/>
    <property type="evidence" value="ECO:0007669"/>
    <property type="project" value="TreeGrafter"/>
</dbReference>
<dbReference type="OrthoDB" id="9808669at2"/>
<evidence type="ECO:0000313" key="6">
    <source>
        <dbReference type="Proteomes" id="UP000214880"/>
    </source>
</evidence>
<gene>
    <name evidence="5" type="ORF">SAMN04488502_1011185</name>
</gene>
<dbReference type="AlphaFoldDB" id="A0A1G9P0X0"/>
<evidence type="ECO:0000259" key="4">
    <source>
        <dbReference type="PROSITE" id="PS52004"/>
    </source>
</evidence>
<dbReference type="STRING" id="146817.SAMN04488502_1011185"/>